<reference evidence="3" key="1">
    <citation type="submission" date="2017-02" db="UniProtKB">
        <authorList>
            <consortium name="WormBaseParasite"/>
        </authorList>
    </citation>
    <scope>IDENTIFICATION</scope>
</reference>
<dbReference type="Proteomes" id="UP000050640">
    <property type="component" value="Unplaced"/>
</dbReference>
<feature type="region of interest" description="Disordered" evidence="1">
    <location>
        <begin position="137"/>
        <end position="199"/>
    </location>
</feature>
<dbReference type="WBParaSite" id="EEL_0001063701-mRNA-1">
    <property type="protein sequence ID" value="EEL_0001063701-mRNA-1"/>
    <property type="gene ID" value="EEL_0001063701"/>
</dbReference>
<proteinExistence type="predicted"/>
<sequence>MGCCSSNVFHDEEKGLEDHLFPYLDYQEQADDEYKQLDTENDQKGDTAVEHIFKKTKMVYGQPPKDMRNSQIDWKHEYHIDFKNRPCPYDFPAFEGDKPPDYDENVFFLQILKADFLQKKSENSYLVFQKDEIISVEKEGSKKESEEEYGKGGKKKKSKGKGKGKKKSGGKNTKKDNSKAKKPRRSTNELDQCSLSEKN</sequence>
<feature type="compositionally biased region" description="Polar residues" evidence="1">
    <location>
        <begin position="189"/>
        <end position="199"/>
    </location>
</feature>
<name>A0A0R3S765_9BILA</name>
<keyword evidence="2" id="KW-1185">Reference proteome</keyword>
<feature type="compositionally biased region" description="Basic and acidic residues" evidence="1">
    <location>
        <begin position="137"/>
        <end position="151"/>
    </location>
</feature>
<feature type="compositionally biased region" description="Basic residues" evidence="1">
    <location>
        <begin position="152"/>
        <end position="169"/>
    </location>
</feature>
<accession>A0A0R3S765</accession>
<protein>
    <submittedName>
        <fullName evidence="3">Uncharacterized protein</fullName>
    </submittedName>
</protein>
<dbReference type="AlphaFoldDB" id="A0A0R3S765"/>
<organism evidence="2 3">
    <name type="scientific">Elaeophora elaphi</name>
    <dbReference type="NCBI Taxonomy" id="1147741"/>
    <lineage>
        <taxon>Eukaryota</taxon>
        <taxon>Metazoa</taxon>
        <taxon>Ecdysozoa</taxon>
        <taxon>Nematoda</taxon>
        <taxon>Chromadorea</taxon>
        <taxon>Rhabditida</taxon>
        <taxon>Spirurina</taxon>
        <taxon>Spiruromorpha</taxon>
        <taxon>Filarioidea</taxon>
        <taxon>Onchocercidae</taxon>
        <taxon>Elaeophora</taxon>
    </lineage>
</organism>
<evidence type="ECO:0000256" key="1">
    <source>
        <dbReference type="SAM" id="MobiDB-lite"/>
    </source>
</evidence>
<evidence type="ECO:0000313" key="3">
    <source>
        <dbReference type="WBParaSite" id="EEL_0001063701-mRNA-1"/>
    </source>
</evidence>
<evidence type="ECO:0000313" key="2">
    <source>
        <dbReference type="Proteomes" id="UP000050640"/>
    </source>
</evidence>